<evidence type="ECO:0000256" key="2">
    <source>
        <dbReference type="ARBA" id="ARBA00022723"/>
    </source>
</evidence>
<protein>
    <submittedName>
        <fullName evidence="8">Zinc finger protein Noc</fullName>
    </submittedName>
</protein>
<feature type="compositionally biased region" description="Basic and acidic residues" evidence="6">
    <location>
        <begin position="74"/>
        <end position="84"/>
    </location>
</feature>
<dbReference type="InterPro" id="IPR051520">
    <property type="entry name" value="Elbow/Noc_ZnFinger"/>
</dbReference>
<feature type="compositionally biased region" description="Low complexity" evidence="6">
    <location>
        <begin position="103"/>
        <end position="113"/>
    </location>
</feature>
<reference evidence="8 9" key="1">
    <citation type="journal article" date="2019" name="PLoS Biol.">
        <title>Sex chromosomes control vertical transmission of feminizing Wolbachia symbionts in an isopod.</title>
        <authorList>
            <person name="Becking T."/>
            <person name="Chebbi M.A."/>
            <person name="Giraud I."/>
            <person name="Moumen B."/>
            <person name="Laverre T."/>
            <person name="Caubet Y."/>
            <person name="Peccoud J."/>
            <person name="Gilbert C."/>
            <person name="Cordaux R."/>
        </authorList>
    </citation>
    <scope>NUCLEOTIDE SEQUENCE [LARGE SCALE GENOMIC DNA]</scope>
    <source>
        <strain evidence="8">ANa2</strain>
        <tissue evidence="8">Whole body excluding digestive tract and cuticle</tissue>
    </source>
</reference>
<feature type="compositionally biased region" description="Basic and acidic residues" evidence="6">
    <location>
        <begin position="41"/>
        <end position="55"/>
    </location>
</feature>
<dbReference type="GO" id="GO:0005634">
    <property type="term" value="C:nucleus"/>
    <property type="evidence" value="ECO:0007669"/>
    <property type="project" value="TreeGrafter"/>
</dbReference>
<proteinExistence type="inferred from homology"/>
<feature type="compositionally biased region" description="Low complexity" evidence="6">
    <location>
        <begin position="124"/>
        <end position="135"/>
    </location>
</feature>
<feature type="compositionally biased region" description="Basic and acidic residues" evidence="6">
    <location>
        <begin position="114"/>
        <end position="123"/>
    </location>
</feature>
<dbReference type="GO" id="GO:0045892">
    <property type="term" value="P:negative regulation of DNA-templated transcription"/>
    <property type="evidence" value="ECO:0007669"/>
    <property type="project" value="TreeGrafter"/>
</dbReference>
<organism evidence="8 9">
    <name type="scientific">Armadillidium nasatum</name>
    <dbReference type="NCBI Taxonomy" id="96803"/>
    <lineage>
        <taxon>Eukaryota</taxon>
        <taxon>Metazoa</taxon>
        <taxon>Ecdysozoa</taxon>
        <taxon>Arthropoda</taxon>
        <taxon>Crustacea</taxon>
        <taxon>Multicrustacea</taxon>
        <taxon>Malacostraca</taxon>
        <taxon>Eumalacostraca</taxon>
        <taxon>Peracarida</taxon>
        <taxon>Isopoda</taxon>
        <taxon>Oniscidea</taxon>
        <taxon>Crinocheta</taxon>
        <taxon>Armadillidiidae</taxon>
        <taxon>Armadillidium</taxon>
    </lineage>
</organism>
<evidence type="ECO:0000256" key="4">
    <source>
        <dbReference type="ARBA" id="ARBA00022833"/>
    </source>
</evidence>
<dbReference type="PANTHER" id="PTHR12522">
    <property type="entry name" value="ZINC-FINGER PROTEIN NOLZ1-RELATED"/>
    <property type="match status" value="1"/>
</dbReference>
<dbReference type="EMBL" id="SEYY01018712">
    <property type="protein sequence ID" value="KAB7499063.1"/>
    <property type="molecule type" value="Genomic_DNA"/>
</dbReference>
<evidence type="ECO:0000256" key="5">
    <source>
        <dbReference type="PROSITE-ProRule" id="PRU00042"/>
    </source>
</evidence>
<comment type="caution">
    <text evidence="8">The sequence shown here is derived from an EMBL/GenBank/DDBJ whole genome shotgun (WGS) entry which is preliminary data.</text>
</comment>
<gene>
    <name evidence="8" type="primary">noc_0</name>
    <name evidence="8" type="ORF">Anas_09399</name>
</gene>
<accession>A0A5N5SXW9</accession>
<dbReference type="InterPro" id="IPR013087">
    <property type="entry name" value="Znf_C2H2_type"/>
</dbReference>
<evidence type="ECO:0000313" key="8">
    <source>
        <dbReference type="EMBL" id="KAB7499063.1"/>
    </source>
</evidence>
<dbReference type="OrthoDB" id="10054079at2759"/>
<keyword evidence="2" id="KW-0479">Metal-binding</keyword>
<feature type="compositionally biased region" description="Polar residues" evidence="6">
    <location>
        <begin position="93"/>
        <end position="102"/>
    </location>
</feature>
<keyword evidence="4" id="KW-0862">Zinc</keyword>
<keyword evidence="3 5" id="KW-0863">Zinc-finger</keyword>
<feature type="region of interest" description="Disordered" evidence="6">
    <location>
        <begin position="393"/>
        <end position="412"/>
    </location>
</feature>
<comment type="similarity">
    <text evidence="1">Belongs to the Elbow/Noc family.</text>
</comment>
<name>A0A5N5SXW9_9CRUS</name>
<sequence>MVILDSKGMLTAGNNQYLQPDYLSPLPTTIGADSSKPLPTSEKKKEDLEPKKDKTTPSPPDVRRSPAFKPYESASKKEDTEDSKSSSGGGRPASTSHMTQRPSSVSSNGGSSVKEADAGRRSIETAASSSSASTTPIIRSGLEVLAGHPKDVPLGTYRPGVSPFLPHGYPAFETHPALRGAPPGLFAPSFLPTLSLASSYSGAAAALYSTAGLASSVPPSLLTSPYLSYTRVKTAGGGEAVVPVCRDPFCTGCPYSVQNNHLLQSGGACPPSCTQCEQAKAALSALPGLASVPPSSLVPASSLLPSSPSLFPPVSTSSSSPLMGGAPRPYVCNWIAGDAYCGKRFSSSEELLTHLRSHTTVTSDASALSLLSSPLHAHAALLGSAAHSSLQGFHRQAPTYPPPSLSPLTAGRYHPYGKPTHSSLTTASILTPSLPGLSHYPQLSAAAAAAGYPPGYPYASLYPRPPL</sequence>
<evidence type="ECO:0000256" key="6">
    <source>
        <dbReference type="SAM" id="MobiDB-lite"/>
    </source>
</evidence>
<evidence type="ECO:0000256" key="3">
    <source>
        <dbReference type="ARBA" id="ARBA00022771"/>
    </source>
</evidence>
<dbReference type="Proteomes" id="UP000326759">
    <property type="component" value="Unassembled WGS sequence"/>
</dbReference>
<evidence type="ECO:0000259" key="7">
    <source>
        <dbReference type="PROSITE" id="PS50157"/>
    </source>
</evidence>
<evidence type="ECO:0000313" key="9">
    <source>
        <dbReference type="Proteomes" id="UP000326759"/>
    </source>
</evidence>
<keyword evidence="9" id="KW-1185">Reference proteome</keyword>
<dbReference type="AlphaFoldDB" id="A0A5N5SXW9"/>
<dbReference type="PROSITE" id="PS50157">
    <property type="entry name" value="ZINC_FINGER_C2H2_2"/>
    <property type="match status" value="1"/>
</dbReference>
<dbReference type="GO" id="GO:0008270">
    <property type="term" value="F:zinc ion binding"/>
    <property type="evidence" value="ECO:0007669"/>
    <property type="project" value="UniProtKB-KW"/>
</dbReference>
<evidence type="ECO:0000256" key="1">
    <source>
        <dbReference type="ARBA" id="ARBA00010144"/>
    </source>
</evidence>
<feature type="region of interest" description="Disordered" evidence="6">
    <location>
        <begin position="1"/>
        <end position="135"/>
    </location>
</feature>
<dbReference type="Gene3D" id="3.30.160.60">
    <property type="entry name" value="Classic Zinc Finger"/>
    <property type="match status" value="1"/>
</dbReference>
<dbReference type="PANTHER" id="PTHR12522:SF5">
    <property type="entry name" value="ZINC FINGER PROTEIN NOC"/>
    <property type="match status" value="1"/>
</dbReference>
<feature type="domain" description="C2H2-type" evidence="7">
    <location>
        <begin position="330"/>
        <end position="363"/>
    </location>
</feature>